<proteinExistence type="predicted"/>
<dbReference type="EMBL" id="RCMI01000005">
    <property type="protein sequence ID" value="KAG2944078.1"/>
    <property type="molecule type" value="Genomic_DNA"/>
</dbReference>
<dbReference type="Proteomes" id="UP000697107">
    <property type="component" value="Unassembled WGS sequence"/>
</dbReference>
<evidence type="ECO:0000313" key="4">
    <source>
        <dbReference type="EMBL" id="KAG3229364.1"/>
    </source>
</evidence>
<evidence type="ECO:0000313" key="5">
    <source>
        <dbReference type="Proteomes" id="UP000736787"/>
    </source>
</evidence>
<gene>
    <name evidence="1" type="ORF">PC115_g509</name>
    <name evidence="2" type="ORF">PC117_g474</name>
    <name evidence="3" type="ORF">PC118_g461</name>
    <name evidence="4" type="ORF">PC129_g172</name>
</gene>
<dbReference type="Proteomes" id="UP000736787">
    <property type="component" value="Unassembled WGS sequence"/>
</dbReference>
<dbReference type="EMBL" id="RCMK01000005">
    <property type="protein sequence ID" value="KAG2955373.1"/>
    <property type="molecule type" value="Genomic_DNA"/>
</dbReference>
<dbReference type="AlphaFoldDB" id="A0A8T1ERN9"/>
<protein>
    <submittedName>
        <fullName evidence="2">Uncharacterized protein</fullName>
    </submittedName>
</protein>
<evidence type="ECO:0000313" key="1">
    <source>
        <dbReference type="EMBL" id="KAG2944078.1"/>
    </source>
</evidence>
<reference evidence="2" key="1">
    <citation type="submission" date="2018-10" db="EMBL/GenBank/DDBJ databases">
        <title>Effector identification in a new, highly contiguous assembly of the strawberry crown rot pathogen Phytophthora cactorum.</title>
        <authorList>
            <person name="Armitage A.D."/>
            <person name="Nellist C.F."/>
            <person name="Bates H."/>
            <person name="Vickerstaff R.J."/>
            <person name="Harrison R.J."/>
        </authorList>
    </citation>
    <scope>NUCLEOTIDE SEQUENCE</scope>
    <source>
        <strain evidence="1">4032</strain>
        <strain evidence="2">4040</strain>
        <strain evidence="3">P415</strain>
        <strain evidence="4">P421</strain>
    </source>
</reference>
<accession>A0A8T1ERN9</accession>
<dbReference type="Proteomes" id="UP000774804">
    <property type="component" value="Unassembled WGS sequence"/>
</dbReference>
<comment type="caution">
    <text evidence="2">The sequence shown here is derived from an EMBL/GenBank/DDBJ whole genome shotgun (WGS) entry which is preliminary data.</text>
</comment>
<dbReference type="Proteomes" id="UP000760860">
    <property type="component" value="Unassembled WGS sequence"/>
</dbReference>
<name>A0A8T1ERN9_9STRA</name>
<dbReference type="EMBL" id="RCMV01000002">
    <property type="protein sequence ID" value="KAG3229364.1"/>
    <property type="molecule type" value="Genomic_DNA"/>
</dbReference>
<dbReference type="EMBL" id="RCML01000005">
    <property type="protein sequence ID" value="KAG3000055.1"/>
    <property type="molecule type" value="Genomic_DNA"/>
</dbReference>
<sequence>MFGPHFNDGLPVHGIMGSGDSQPTPISIFPNGERIHVVALLAVDSYQNHTNRILPAVIYIFEANKPPPIQPLANSTLSP</sequence>
<organism evidence="2 5">
    <name type="scientific">Phytophthora cactorum</name>
    <dbReference type="NCBI Taxonomy" id="29920"/>
    <lineage>
        <taxon>Eukaryota</taxon>
        <taxon>Sar</taxon>
        <taxon>Stramenopiles</taxon>
        <taxon>Oomycota</taxon>
        <taxon>Peronosporomycetes</taxon>
        <taxon>Peronosporales</taxon>
        <taxon>Peronosporaceae</taxon>
        <taxon>Phytophthora</taxon>
    </lineage>
</organism>
<evidence type="ECO:0000313" key="3">
    <source>
        <dbReference type="EMBL" id="KAG3000055.1"/>
    </source>
</evidence>
<evidence type="ECO:0000313" key="2">
    <source>
        <dbReference type="EMBL" id="KAG2955373.1"/>
    </source>
</evidence>